<keyword evidence="2" id="KW-0456">Lyase</keyword>
<dbReference type="SUPFAM" id="SSF54593">
    <property type="entry name" value="Glyoxalase/Bleomycin resistance protein/Dihydroxybiphenyl dioxygenase"/>
    <property type="match status" value="1"/>
</dbReference>
<evidence type="ECO:0000259" key="1">
    <source>
        <dbReference type="PROSITE" id="PS51819"/>
    </source>
</evidence>
<dbReference type="Pfam" id="PF00903">
    <property type="entry name" value="Glyoxalase"/>
    <property type="match status" value="1"/>
</dbReference>
<dbReference type="STRING" id="142588.SAMN04488559_10683"/>
<dbReference type="InterPro" id="IPR037523">
    <property type="entry name" value="VOC_core"/>
</dbReference>
<dbReference type="OrthoDB" id="9803079at2"/>
<proteinExistence type="predicted"/>
<evidence type="ECO:0000313" key="2">
    <source>
        <dbReference type="EMBL" id="SER79658.1"/>
    </source>
</evidence>
<dbReference type="PANTHER" id="PTHR36437:SF2">
    <property type="entry name" value="GLYOXALASE_BLEOMYCIN RESISTANCE PROTEIN_DIOXYGENASE"/>
    <property type="match status" value="1"/>
</dbReference>
<dbReference type="InterPro" id="IPR004360">
    <property type="entry name" value="Glyas_Fos-R_dOase_dom"/>
</dbReference>
<dbReference type="Gene3D" id="3.10.180.10">
    <property type="entry name" value="2,3-Dihydroxybiphenyl 1,2-Dioxygenase, domain 1"/>
    <property type="match status" value="1"/>
</dbReference>
<dbReference type="RefSeq" id="WP_092651564.1">
    <property type="nucleotide sequence ID" value="NZ_FOHA01000006.1"/>
</dbReference>
<keyword evidence="3" id="KW-1185">Reference proteome</keyword>
<gene>
    <name evidence="2" type="ORF">SAMN04488559_10683</name>
</gene>
<reference evidence="2 3" key="1">
    <citation type="submission" date="2016-10" db="EMBL/GenBank/DDBJ databases">
        <authorList>
            <person name="de Groot N.N."/>
        </authorList>
    </citation>
    <scope>NUCLEOTIDE SEQUENCE [LARGE SCALE GENOMIC DNA]</scope>
    <source>
        <strain evidence="2 3">DSM 13760</strain>
    </source>
</reference>
<dbReference type="PROSITE" id="PS51819">
    <property type="entry name" value="VOC"/>
    <property type="match status" value="1"/>
</dbReference>
<evidence type="ECO:0000313" key="3">
    <source>
        <dbReference type="Proteomes" id="UP000198948"/>
    </source>
</evidence>
<dbReference type="AlphaFoldDB" id="A0A1H9S3Z3"/>
<dbReference type="EMBL" id="FOHA01000006">
    <property type="protein sequence ID" value="SER79658.1"/>
    <property type="molecule type" value="Genomic_DNA"/>
</dbReference>
<feature type="domain" description="VOC" evidence="1">
    <location>
        <begin position="4"/>
        <end position="124"/>
    </location>
</feature>
<name>A0A1H9S3Z3_9LACT</name>
<dbReference type="PANTHER" id="PTHR36437">
    <property type="entry name" value="GLYOXALASE/BLEOMYCIN RESISTANCE PROTEIN/DIOXYGENASE"/>
    <property type="match status" value="1"/>
</dbReference>
<dbReference type="Proteomes" id="UP000198948">
    <property type="component" value="Unassembled WGS sequence"/>
</dbReference>
<dbReference type="InterPro" id="IPR029068">
    <property type="entry name" value="Glyas_Bleomycin-R_OHBP_Dase"/>
</dbReference>
<organism evidence="2 3">
    <name type="scientific">Isobaculum melis</name>
    <dbReference type="NCBI Taxonomy" id="142588"/>
    <lineage>
        <taxon>Bacteria</taxon>
        <taxon>Bacillati</taxon>
        <taxon>Bacillota</taxon>
        <taxon>Bacilli</taxon>
        <taxon>Lactobacillales</taxon>
        <taxon>Carnobacteriaceae</taxon>
        <taxon>Isobaculum</taxon>
    </lineage>
</organism>
<accession>A0A1H9S3Z3</accession>
<sequence>MIQKIAQVMLYVNDPQKVADFWIESLDFVTIYKENTQGIIQIVIAPSRDSETQFVLFERAVIEKLKPELNFGTPSILLASQELDALYQKLQKAGVTVGKVVHRPQGRVFNFADPEGHYFAVMEEPFLLDLIDRHKKP</sequence>
<dbReference type="GO" id="GO:0016829">
    <property type="term" value="F:lyase activity"/>
    <property type="evidence" value="ECO:0007669"/>
    <property type="project" value="UniProtKB-KW"/>
</dbReference>
<protein>
    <submittedName>
        <fullName evidence="2">Lactoylglutathione lyase</fullName>
    </submittedName>
</protein>